<dbReference type="AlphaFoldDB" id="A0A8J3K872"/>
<dbReference type="EMBL" id="BONH01000002">
    <property type="protein sequence ID" value="GIF95924.1"/>
    <property type="molecule type" value="Genomic_DNA"/>
</dbReference>
<name>A0A8J3K872_9ACTN</name>
<evidence type="ECO:0008006" key="4">
    <source>
        <dbReference type="Google" id="ProtNLM"/>
    </source>
</evidence>
<evidence type="ECO:0000256" key="1">
    <source>
        <dbReference type="SAM" id="Phobius"/>
    </source>
</evidence>
<accession>A0A8J3K872</accession>
<dbReference type="RefSeq" id="WP_120320980.1">
    <property type="nucleotide sequence ID" value="NZ_BONH01000002.1"/>
</dbReference>
<protein>
    <recommendedName>
        <fullName evidence="4">DUF2207 domain-containing protein</fullName>
    </recommendedName>
</protein>
<organism evidence="2 3">
    <name type="scientific">Catellatospora citrea</name>
    <dbReference type="NCBI Taxonomy" id="53366"/>
    <lineage>
        <taxon>Bacteria</taxon>
        <taxon>Bacillati</taxon>
        <taxon>Actinomycetota</taxon>
        <taxon>Actinomycetes</taxon>
        <taxon>Micromonosporales</taxon>
        <taxon>Micromonosporaceae</taxon>
        <taxon>Catellatospora</taxon>
    </lineage>
</organism>
<reference evidence="2 3" key="1">
    <citation type="submission" date="2021-01" db="EMBL/GenBank/DDBJ databases">
        <title>Whole genome shotgun sequence of Catellatospora citrea NBRC 14495.</title>
        <authorList>
            <person name="Komaki H."/>
            <person name="Tamura T."/>
        </authorList>
    </citation>
    <scope>NUCLEOTIDE SEQUENCE [LARGE SCALE GENOMIC DNA]</scope>
    <source>
        <strain evidence="2 3">NBRC 14495</strain>
    </source>
</reference>
<feature type="transmembrane region" description="Helical" evidence="1">
    <location>
        <begin position="256"/>
        <end position="279"/>
    </location>
</feature>
<comment type="caution">
    <text evidence="2">The sequence shown here is derived from an EMBL/GenBank/DDBJ whole genome shotgun (WGS) entry which is preliminary data.</text>
</comment>
<gene>
    <name evidence="2" type="ORF">Cci01nite_10180</name>
</gene>
<dbReference type="Proteomes" id="UP000659904">
    <property type="component" value="Unassembled WGS sequence"/>
</dbReference>
<feature type="transmembrane region" description="Helical" evidence="1">
    <location>
        <begin position="153"/>
        <end position="172"/>
    </location>
</feature>
<keyword evidence="1" id="KW-0812">Transmembrane</keyword>
<feature type="transmembrane region" description="Helical" evidence="1">
    <location>
        <begin position="125"/>
        <end position="147"/>
    </location>
</feature>
<evidence type="ECO:0000313" key="3">
    <source>
        <dbReference type="Proteomes" id="UP000659904"/>
    </source>
</evidence>
<keyword evidence="1" id="KW-1133">Transmembrane helix</keyword>
<evidence type="ECO:0000313" key="2">
    <source>
        <dbReference type="EMBL" id="GIF95924.1"/>
    </source>
</evidence>
<feature type="transmembrane region" description="Helical" evidence="1">
    <location>
        <begin position="291"/>
        <end position="312"/>
    </location>
</feature>
<sequence length="396" mass="42534">MVNSLTDLAAERPALAALLVQPPSRVAAAGAYATMLDLVARGVLAVDAAAGTVQAPQPDPAGLAPFEKHVFDAVVAREPGRSGPIPLGAIDLGSPEQSRQWHQRFTDLLGETAIARGLVRPRAPLGVRVVLWIVFTVLWVGAVAVAWQAGRPQLGIGVVLAACLVSLPLRWLKRLVPHGRGTQLAAGYARLRAEPGMGPGDPRLAYAVAVGAGPPSLGTSPFAYGKQAFAWSRRDGTWRRVAVVDGRGFSFGWSPWAALGSLIPAALFFGIWLVLLRMFSADLDVGQVADLWLVLLLGAGWVLWVLAVVGLARIGWRGLHDAVHPARVVAGPVIWLESDIDEENTTYRVAVDDGADVAVRYQIAATLYHQLRKDQWLRLEVTPKLGHVRRAEIVDR</sequence>
<proteinExistence type="predicted"/>
<keyword evidence="1" id="KW-0472">Membrane</keyword>
<keyword evidence="3" id="KW-1185">Reference proteome</keyword>